<evidence type="ECO:0000313" key="4">
    <source>
        <dbReference type="Proteomes" id="UP000235145"/>
    </source>
</evidence>
<keyword evidence="1" id="KW-0489">Methyltransferase</keyword>
<organism evidence="3 4">
    <name type="scientific">Lactuca sativa</name>
    <name type="common">Garden lettuce</name>
    <dbReference type="NCBI Taxonomy" id="4236"/>
    <lineage>
        <taxon>Eukaryota</taxon>
        <taxon>Viridiplantae</taxon>
        <taxon>Streptophyta</taxon>
        <taxon>Embryophyta</taxon>
        <taxon>Tracheophyta</taxon>
        <taxon>Spermatophyta</taxon>
        <taxon>Magnoliopsida</taxon>
        <taxon>eudicotyledons</taxon>
        <taxon>Gunneridae</taxon>
        <taxon>Pentapetalae</taxon>
        <taxon>asterids</taxon>
        <taxon>campanulids</taxon>
        <taxon>Asterales</taxon>
        <taxon>Asteraceae</taxon>
        <taxon>Cichorioideae</taxon>
        <taxon>Cichorieae</taxon>
        <taxon>Lactucinae</taxon>
        <taxon>Lactuca</taxon>
    </lineage>
</organism>
<evidence type="ECO:0000256" key="1">
    <source>
        <dbReference type="ARBA" id="ARBA00022603"/>
    </source>
</evidence>
<comment type="caution">
    <text evidence="3">The sequence shown here is derived from an EMBL/GenBank/DDBJ whole genome shotgun (WGS) entry which is preliminary data.</text>
</comment>
<protein>
    <recommendedName>
        <fullName evidence="5">Methyltransferase</fullName>
    </recommendedName>
</protein>
<proteinExistence type="predicted"/>
<dbReference type="Pfam" id="PF03141">
    <property type="entry name" value="Methyltransf_29"/>
    <property type="match status" value="1"/>
</dbReference>
<dbReference type="GO" id="GO:0008168">
    <property type="term" value="F:methyltransferase activity"/>
    <property type="evidence" value="ECO:0007669"/>
    <property type="project" value="UniProtKB-KW"/>
</dbReference>
<dbReference type="AlphaFoldDB" id="A0A9R1V9L3"/>
<evidence type="ECO:0000313" key="3">
    <source>
        <dbReference type="EMBL" id="KAJ0201943.1"/>
    </source>
</evidence>
<keyword evidence="4" id="KW-1185">Reference proteome</keyword>
<gene>
    <name evidence="3" type="ORF">LSAT_V11C600339400</name>
</gene>
<evidence type="ECO:0000256" key="2">
    <source>
        <dbReference type="ARBA" id="ARBA00023180"/>
    </source>
</evidence>
<dbReference type="Proteomes" id="UP000235145">
    <property type="component" value="Unassembled WGS sequence"/>
</dbReference>
<evidence type="ECO:0008006" key="5">
    <source>
        <dbReference type="Google" id="ProtNLM"/>
    </source>
</evidence>
<sequence length="158" mass="18195">MEEKAFEWVSSKAHDGKSVTSSEFIAYLQFEEVFYSVFLLHPLLPNGRMIESSIISRRRRQVSIDSEEYKDGILFLEVNRMLRTGGYFVWAAQPVYKHENKLHTQWKGLGNRSSSVDMNLRKVKKMHLLHKADNLVEASSGFKARSWSSSREGNGVLP</sequence>
<keyword evidence="1" id="KW-0808">Transferase</keyword>
<reference evidence="3 4" key="1">
    <citation type="journal article" date="2017" name="Nat. Commun.">
        <title>Genome assembly with in vitro proximity ligation data and whole-genome triplication in lettuce.</title>
        <authorList>
            <person name="Reyes-Chin-Wo S."/>
            <person name="Wang Z."/>
            <person name="Yang X."/>
            <person name="Kozik A."/>
            <person name="Arikit S."/>
            <person name="Song C."/>
            <person name="Xia L."/>
            <person name="Froenicke L."/>
            <person name="Lavelle D.O."/>
            <person name="Truco M.J."/>
            <person name="Xia R."/>
            <person name="Zhu S."/>
            <person name="Xu C."/>
            <person name="Xu H."/>
            <person name="Xu X."/>
            <person name="Cox K."/>
            <person name="Korf I."/>
            <person name="Meyers B.C."/>
            <person name="Michelmore R.W."/>
        </authorList>
    </citation>
    <scope>NUCLEOTIDE SEQUENCE [LARGE SCALE GENOMIC DNA]</scope>
    <source>
        <strain evidence="4">cv. Salinas</strain>
        <tissue evidence="3">Seedlings</tissue>
    </source>
</reference>
<name>A0A9R1V9L3_LACSA</name>
<accession>A0A9R1V9L3</accession>
<keyword evidence="2" id="KW-0325">Glycoprotein</keyword>
<dbReference type="InterPro" id="IPR004159">
    <property type="entry name" value="Put_SAM_MeTrfase"/>
</dbReference>
<dbReference type="GO" id="GO:0032259">
    <property type="term" value="P:methylation"/>
    <property type="evidence" value="ECO:0007669"/>
    <property type="project" value="UniProtKB-KW"/>
</dbReference>
<dbReference type="EMBL" id="NBSK02000006">
    <property type="protein sequence ID" value="KAJ0201943.1"/>
    <property type="molecule type" value="Genomic_DNA"/>
</dbReference>